<dbReference type="GO" id="GO:0009847">
    <property type="term" value="P:spore germination"/>
    <property type="evidence" value="ECO:0007669"/>
    <property type="project" value="UniProtKB-UniRule"/>
</dbReference>
<dbReference type="GO" id="GO:0004222">
    <property type="term" value="F:metalloendopeptidase activity"/>
    <property type="evidence" value="ECO:0007669"/>
    <property type="project" value="UniProtKB-UniRule"/>
</dbReference>
<dbReference type="HAMAP" id="MF_00626">
    <property type="entry name" value="Germination_prot"/>
    <property type="match status" value="1"/>
</dbReference>
<comment type="subunit">
    <text evidence="4">Homotetramer.</text>
</comment>
<dbReference type="InterPro" id="IPR023430">
    <property type="entry name" value="Pept_HybD-like_dom_sf"/>
</dbReference>
<feature type="chain" id="PRO_5041757264" description="Germination protease" evidence="4">
    <location>
        <begin position="10"/>
        <end position="303"/>
    </location>
</feature>
<feature type="propeptide" id="PRO_5041757263" evidence="4">
    <location>
        <begin position="1"/>
        <end position="9"/>
    </location>
</feature>
<comment type="caution">
    <text evidence="5">The sequence shown here is derived from an EMBL/GenBank/DDBJ whole genome shotgun (WGS) entry which is preliminary data.</text>
</comment>
<evidence type="ECO:0000256" key="1">
    <source>
        <dbReference type="ARBA" id="ARBA00022670"/>
    </source>
</evidence>
<comment type="function">
    <text evidence="4">Initiates the rapid degradation of small, acid-soluble proteins during spore germination.</text>
</comment>
<protein>
    <recommendedName>
        <fullName evidence="4">Germination protease</fullName>
        <ecNumber evidence="4">3.4.24.78</ecNumber>
    </recommendedName>
    <alternativeName>
        <fullName evidence="4">GPR endopeptidase</fullName>
    </alternativeName>
    <alternativeName>
        <fullName evidence="4">Germination proteinase</fullName>
    </alternativeName>
    <alternativeName>
        <fullName evidence="4">Spore protease</fullName>
    </alternativeName>
</protein>
<dbReference type="SUPFAM" id="SSF53163">
    <property type="entry name" value="HybD-like"/>
    <property type="match status" value="1"/>
</dbReference>
<organism evidence="5 6">
    <name type="scientific">Gallintestinimicrobium propionicum</name>
    <dbReference type="NCBI Taxonomy" id="2981770"/>
    <lineage>
        <taxon>Bacteria</taxon>
        <taxon>Bacillati</taxon>
        <taxon>Bacillota</taxon>
        <taxon>Clostridia</taxon>
        <taxon>Lachnospirales</taxon>
        <taxon>Lachnospiraceae</taxon>
        <taxon>Gallintestinimicrobium</taxon>
    </lineage>
</organism>
<keyword evidence="6" id="KW-1185">Reference proteome</keyword>
<evidence type="ECO:0000313" key="5">
    <source>
        <dbReference type="EMBL" id="MCC2166292.1"/>
    </source>
</evidence>
<evidence type="ECO:0000256" key="4">
    <source>
        <dbReference type="HAMAP-Rule" id="MF_00626"/>
    </source>
</evidence>
<dbReference type="AlphaFoldDB" id="A0AAE3DLG3"/>
<dbReference type="GO" id="GO:0006508">
    <property type="term" value="P:proteolysis"/>
    <property type="evidence" value="ECO:0007669"/>
    <property type="project" value="UniProtKB-UniRule"/>
</dbReference>
<sequence>MSIFVVRTDLALEEGERIRESGVEIHGVMLEEETRPETGILVTRVKIETKNGAKIMGKPIGTYVTLEAGQLGNDEEEYQQEVAKELSVQLQKLIPDPETEKSVLVVGLGNRQVTADALGPRVADRLFINRHIILEFGAAAYNREKMNRISSLVPGVMAQTGMESAEIVRGVVKETKPDLVLVVDALAARSTKRLNRTFQISDAGIYPGSGVGNHRNALTGESLGVPVLAIGVPTVVDAATIVGDALREMERENDSALLQNREHPQALSGLNNMYVTGKDIDETILYLSEIVSDGINRALNPEG</sequence>
<dbReference type="PIRSF" id="PIRSF019549">
    <property type="entry name" value="Peptidase_A25"/>
    <property type="match status" value="1"/>
</dbReference>
<evidence type="ECO:0000256" key="3">
    <source>
        <dbReference type="ARBA" id="ARBA00023145"/>
    </source>
</evidence>
<keyword evidence="1 4" id="KW-0645">Protease</keyword>
<dbReference type="EMBL" id="JAJEQF010000001">
    <property type="protein sequence ID" value="MCC2166292.1"/>
    <property type="molecule type" value="Genomic_DNA"/>
</dbReference>
<evidence type="ECO:0000313" key="6">
    <source>
        <dbReference type="Proteomes" id="UP001199355"/>
    </source>
</evidence>
<comment type="PTM">
    <text evidence="4">Autoproteolytically processed. The inactive tetrameric zymogen termed p46 autoprocesses to a smaller form termed p41, which is active only during spore germination.</text>
</comment>
<keyword evidence="3 4" id="KW-0865">Zymogen</keyword>
<dbReference type="EC" id="3.4.24.78" evidence="4"/>
<dbReference type="RefSeq" id="WP_308727480.1">
    <property type="nucleotide sequence ID" value="NZ_JAJEQF010000001.1"/>
</dbReference>
<reference evidence="5 6" key="1">
    <citation type="submission" date="2021-10" db="EMBL/GenBank/DDBJ databases">
        <title>Anaerobic single-cell dispensing facilitates the cultivation of human gut bacteria.</title>
        <authorList>
            <person name="Afrizal A."/>
        </authorList>
    </citation>
    <scope>NUCLEOTIDE SEQUENCE [LARGE SCALE GENOMIC DNA]</scope>
    <source>
        <strain evidence="5 6">CLA-AA-H244</strain>
    </source>
</reference>
<comment type="catalytic activity">
    <reaction evidence="4">
        <text>Endopeptidase action with P4 Glu or Asp, P1 preferably Glu &gt; Asp, P1' hydrophobic and P2' Ala.</text>
        <dbReference type="EC" id="3.4.24.78"/>
    </reaction>
</comment>
<keyword evidence="2 4" id="KW-0378">Hydrolase</keyword>
<evidence type="ECO:0000256" key="2">
    <source>
        <dbReference type="ARBA" id="ARBA00022801"/>
    </source>
</evidence>
<dbReference type="NCBIfam" id="TIGR01441">
    <property type="entry name" value="GPR"/>
    <property type="match status" value="1"/>
</dbReference>
<proteinExistence type="inferred from homology"/>
<dbReference type="Gene3D" id="3.40.50.1450">
    <property type="entry name" value="HybD-like"/>
    <property type="match status" value="1"/>
</dbReference>
<dbReference type="Pfam" id="PF03418">
    <property type="entry name" value="Peptidase_A25"/>
    <property type="match status" value="1"/>
</dbReference>
<dbReference type="Proteomes" id="UP001199355">
    <property type="component" value="Unassembled WGS sequence"/>
</dbReference>
<comment type="similarity">
    <text evidence="4">Belongs to the peptidase A25 family.</text>
</comment>
<accession>A0AAE3DLG3</accession>
<dbReference type="InterPro" id="IPR005080">
    <property type="entry name" value="Peptidase_A25"/>
</dbReference>
<gene>
    <name evidence="4 5" type="primary">gpr</name>
    <name evidence="5" type="ORF">LKD45_01040</name>
</gene>
<name>A0AAE3DLG3_9FIRM</name>